<reference evidence="2 3" key="1">
    <citation type="submission" date="2019-02" db="EMBL/GenBank/DDBJ databases">
        <title>Deep-cultivation of Planctomycetes and their phenomic and genomic characterization uncovers novel biology.</title>
        <authorList>
            <person name="Wiegand S."/>
            <person name="Jogler M."/>
            <person name="Boedeker C."/>
            <person name="Pinto D."/>
            <person name="Vollmers J."/>
            <person name="Rivas-Marin E."/>
            <person name="Kohn T."/>
            <person name="Peeters S.H."/>
            <person name="Heuer A."/>
            <person name="Rast P."/>
            <person name="Oberbeckmann S."/>
            <person name="Bunk B."/>
            <person name="Jeske O."/>
            <person name="Meyerdierks A."/>
            <person name="Storesund J.E."/>
            <person name="Kallscheuer N."/>
            <person name="Luecker S."/>
            <person name="Lage O.M."/>
            <person name="Pohl T."/>
            <person name="Merkel B.J."/>
            <person name="Hornburger P."/>
            <person name="Mueller R.-W."/>
            <person name="Bruemmer F."/>
            <person name="Labrenz M."/>
            <person name="Spormann A.M."/>
            <person name="Op Den Camp H."/>
            <person name="Overmann J."/>
            <person name="Amann R."/>
            <person name="Jetten M.S.M."/>
            <person name="Mascher T."/>
            <person name="Medema M.H."/>
            <person name="Devos D.P."/>
            <person name="Kaster A.-K."/>
            <person name="Ovreas L."/>
            <person name="Rohde M."/>
            <person name="Galperin M.Y."/>
            <person name="Jogler C."/>
        </authorList>
    </citation>
    <scope>NUCLEOTIDE SEQUENCE [LARGE SCALE GENOMIC DNA]</scope>
    <source>
        <strain evidence="2 3">Pla108</strain>
    </source>
</reference>
<dbReference type="InterPro" id="IPR050312">
    <property type="entry name" value="IolE/XylAMocC-like"/>
</dbReference>
<dbReference type="PANTHER" id="PTHR12110:SF41">
    <property type="entry name" value="INOSOSE DEHYDRATASE"/>
    <property type="match status" value="1"/>
</dbReference>
<dbReference type="AlphaFoldDB" id="A0A5C6AKE0"/>
<proteinExistence type="predicted"/>
<keyword evidence="2" id="KW-0413">Isomerase</keyword>
<keyword evidence="3" id="KW-1185">Reference proteome</keyword>
<evidence type="ECO:0000313" key="3">
    <source>
        <dbReference type="Proteomes" id="UP000317421"/>
    </source>
</evidence>
<dbReference type="EMBL" id="SJPR01000001">
    <property type="protein sequence ID" value="TWU00515.1"/>
    <property type="molecule type" value="Genomic_DNA"/>
</dbReference>
<sequence>MLTPSIGVQTRSLRQPLRRALATAAELGAVGVEIDLRTELSIADFSQTALRQFRKLLNDLGLRVLAASFPTRRGFDEPEDLERRVMATREAMAFAYKLGAGVVIGRAGELPDEDDAPLSDTLVQSLQLLGAHGERVGARFAFASGAPVAAQRKLLDRVGDGAVGVALHPALLIGGGVEPVEAATRLGPDTLHVHAVDAVREASIAGGRATEVQLGRGEADFPALLAVLEEHGYRGPITIERNDTKDPVGEIGDAMAYLRSLGG</sequence>
<dbReference type="GO" id="GO:0016853">
    <property type="term" value="F:isomerase activity"/>
    <property type="evidence" value="ECO:0007669"/>
    <property type="project" value="UniProtKB-KW"/>
</dbReference>
<dbReference type="Gene3D" id="3.20.20.150">
    <property type="entry name" value="Divalent-metal-dependent TIM barrel enzymes"/>
    <property type="match status" value="1"/>
</dbReference>
<dbReference type="OrthoDB" id="259584at2"/>
<gene>
    <name evidence="2" type="ORF">Pla108_14670</name>
</gene>
<dbReference type="Pfam" id="PF01261">
    <property type="entry name" value="AP_endonuc_2"/>
    <property type="match status" value="1"/>
</dbReference>
<organism evidence="2 3">
    <name type="scientific">Botrimarina colliarenosi</name>
    <dbReference type="NCBI Taxonomy" id="2528001"/>
    <lineage>
        <taxon>Bacteria</taxon>
        <taxon>Pseudomonadati</taxon>
        <taxon>Planctomycetota</taxon>
        <taxon>Planctomycetia</taxon>
        <taxon>Pirellulales</taxon>
        <taxon>Lacipirellulaceae</taxon>
        <taxon>Botrimarina</taxon>
    </lineage>
</organism>
<dbReference type="InterPro" id="IPR013022">
    <property type="entry name" value="Xyl_isomerase-like_TIM-brl"/>
</dbReference>
<feature type="domain" description="Xylose isomerase-like TIM barrel" evidence="1">
    <location>
        <begin position="22"/>
        <end position="260"/>
    </location>
</feature>
<protein>
    <submittedName>
        <fullName evidence="2">Xylose isomerase-like TIM barrel</fullName>
    </submittedName>
</protein>
<name>A0A5C6AKE0_9BACT</name>
<comment type="caution">
    <text evidence="2">The sequence shown here is derived from an EMBL/GenBank/DDBJ whole genome shotgun (WGS) entry which is preliminary data.</text>
</comment>
<dbReference type="PANTHER" id="PTHR12110">
    <property type="entry name" value="HYDROXYPYRUVATE ISOMERASE"/>
    <property type="match status" value="1"/>
</dbReference>
<dbReference type="Proteomes" id="UP000317421">
    <property type="component" value="Unassembled WGS sequence"/>
</dbReference>
<dbReference type="InterPro" id="IPR036237">
    <property type="entry name" value="Xyl_isomerase-like_sf"/>
</dbReference>
<dbReference type="SUPFAM" id="SSF51658">
    <property type="entry name" value="Xylose isomerase-like"/>
    <property type="match status" value="1"/>
</dbReference>
<evidence type="ECO:0000259" key="1">
    <source>
        <dbReference type="Pfam" id="PF01261"/>
    </source>
</evidence>
<evidence type="ECO:0000313" key="2">
    <source>
        <dbReference type="EMBL" id="TWU00515.1"/>
    </source>
</evidence>
<dbReference type="RefSeq" id="WP_146444178.1">
    <property type="nucleotide sequence ID" value="NZ_SJPR01000001.1"/>
</dbReference>
<accession>A0A5C6AKE0</accession>